<organism evidence="1 2">
    <name type="scientific">Antarcticirhabdus aurantiaca</name>
    <dbReference type="NCBI Taxonomy" id="2606717"/>
    <lineage>
        <taxon>Bacteria</taxon>
        <taxon>Pseudomonadati</taxon>
        <taxon>Pseudomonadota</taxon>
        <taxon>Alphaproteobacteria</taxon>
        <taxon>Hyphomicrobiales</taxon>
        <taxon>Aurantimonadaceae</taxon>
        <taxon>Antarcticirhabdus</taxon>
    </lineage>
</organism>
<dbReference type="Proteomes" id="UP001163223">
    <property type="component" value="Chromosome"/>
</dbReference>
<accession>A0ACD4NRU6</accession>
<proteinExistence type="predicted"/>
<evidence type="ECO:0000313" key="2">
    <source>
        <dbReference type="Proteomes" id="UP001163223"/>
    </source>
</evidence>
<dbReference type="EMBL" id="CP113520">
    <property type="protein sequence ID" value="WAJ29433.1"/>
    <property type="molecule type" value="Genomic_DNA"/>
</dbReference>
<evidence type="ECO:0000313" key="1">
    <source>
        <dbReference type="EMBL" id="WAJ29433.1"/>
    </source>
</evidence>
<sequence length="244" mass="26323">MFDIKQGRIYGIDGDDYRLDGKTGDGFLMRSVDCPGVTQHFTEAELAEIMERGMLSVRMAPVLDRKDGTVGSVCEGTARRRLCRAFLALRDAGEASLSERSMEDAIATIIGGDTYLAGRFEGAMRGHGPGTGRIRVTPAKLRRWLRRYADGQPTRPVRSPALVTGGERNAAWEALASRAADIGRSPDHIHPSLLSLARRHGTERALRVWSMCVSPDARLDGVGIGGAGRTEAGRIGGHPADEVA</sequence>
<keyword evidence="2" id="KW-1185">Reference proteome</keyword>
<name>A0ACD4NRU6_9HYPH</name>
<reference evidence="1" key="1">
    <citation type="submission" date="2022-11" db="EMBL/GenBank/DDBJ databases">
        <title>beta-Carotene-producing bacterium, Jeongeuplla avenae sp. nov., alleviates the salt stress of Arabidopsis seedlings.</title>
        <authorList>
            <person name="Jiang L."/>
            <person name="Lee J."/>
        </authorList>
    </citation>
    <scope>NUCLEOTIDE SEQUENCE</scope>
    <source>
        <strain evidence="1">DY_R2A_6</strain>
    </source>
</reference>
<protein>
    <submittedName>
        <fullName evidence="1">Uncharacterized protein</fullName>
    </submittedName>
</protein>
<gene>
    <name evidence="1" type="ORF">OXU80_04130</name>
</gene>